<keyword evidence="6 9" id="KW-1133">Transmembrane helix</keyword>
<keyword evidence="5 9" id="KW-0653">Protein transport</keyword>
<evidence type="ECO:0000313" key="10">
    <source>
        <dbReference type="EMBL" id="MBC8579685.1"/>
    </source>
</evidence>
<keyword evidence="7 9" id="KW-0811">Translocation</keyword>
<keyword evidence="4 9" id="KW-0812">Transmembrane</keyword>
<evidence type="ECO:0000256" key="1">
    <source>
        <dbReference type="ARBA" id="ARBA00004370"/>
    </source>
</evidence>
<dbReference type="Pfam" id="PF00584">
    <property type="entry name" value="SecE"/>
    <property type="match status" value="1"/>
</dbReference>
<evidence type="ECO:0000256" key="6">
    <source>
        <dbReference type="ARBA" id="ARBA00022989"/>
    </source>
</evidence>
<dbReference type="GO" id="GO:0008320">
    <property type="term" value="F:protein transmembrane transporter activity"/>
    <property type="evidence" value="ECO:0007669"/>
    <property type="project" value="UniProtKB-UniRule"/>
</dbReference>
<dbReference type="InterPro" id="IPR005807">
    <property type="entry name" value="SecE_bac"/>
</dbReference>
<evidence type="ECO:0000256" key="4">
    <source>
        <dbReference type="ARBA" id="ARBA00022692"/>
    </source>
</evidence>
<dbReference type="GO" id="GO:0065002">
    <property type="term" value="P:intracellular protein transmembrane transport"/>
    <property type="evidence" value="ECO:0007669"/>
    <property type="project" value="UniProtKB-UniRule"/>
</dbReference>
<dbReference type="InterPro" id="IPR038379">
    <property type="entry name" value="SecE_sf"/>
</dbReference>
<evidence type="ECO:0000256" key="2">
    <source>
        <dbReference type="ARBA" id="ARBA00022448"/>
    </source>
</evidence>
<dbReference type="NCBIfam" id="TIGR00964">
    <property type="entry name" value="secE_bact"/>
    <property type="match status" value="1"/>
</dbReference>
<keyword evidence="11" id="KW-1185">Reference proteome</keyword>
<dbReference type="GO" id="GO:0006605">
    <property type="term" value="P:protein targeting"/>
    <property type="evidence" value="ECO:0007669"/>
    <property type="project" value="UniProtKB-UniRule"/>
</dbReference>
<name>A0A926EIL4_9FIRM</name>
<dbReference type="HAMAP" id="MF_00422">
    <property type="entry name" value="SecE"/>
    <property type="match status" value="1"/>
</dbReference>
<evidence type="ECO:0000256" key="9">
    <source>
        <dbReference type="HAMAP-Rule" id="MF_00422"/>
    </source>
</evidence>
<accession>A0A926EIL4</accession>
<dbReference type="Proteomes" id="UP000655830">
    <property type="component" value="Unassembled WGS sequence"/>
</dbReference>
<reference evidence="10" key="1">
    <citation type="submission" date="2020-08" db="EMBL/GenBank/DDBJ databases">
        <title>Genome public.</title>
        <authorList>
            <person name="Liu C."/>
            <person name="Sun Q."/>
        </authorList>
    </citation>
    <scope>NUCLEOTIDE SEQUENCE</scope>
    <source>
        <strain evidence="10">NSJ-12</strain>
    </source>
</reference>
<protein>
    <recommendedName>
        <fullName evidence="9">Protein translocase subunit SecE</fullName>
    </recommendedName>
</protein>
<dbReference type="AlphaFoldDB" id="A0A926EIL4"/>
<dbReference type="InterPro" id="IPR001901">
    <property type="entry name" value="Translocase_SecE/Sec61-g"/>
</dbReference>
<dbReference type="RefSeq" id="WP_177670673.1">
    <property type="nucleotide sequence ID" value="NZ_JACRSY010000012.1"/>
</dbReference>
<gene>
    <name evidence="9 10" type="primary">secE</name>
    <name evidence="10" type="ORF">H8718_09090</name>
</gene>
<comment type="subunit">
    <text evidence="9">Component of the Sec protein translocase complex. Heterotrimer consisting of SecY, SecE and SecG subunits. The heterotrimers can form oligomers, although 1 heterotrimer is thought to be able to translocate proteins. Interacts with the ribosome. Interacts with SecDF, and other proteins may be involved. Interacts with SecA.</text>
</comment>
<dbReference type="PANTHER" id="PTHR33910">
    <property type="entry name" value="PROTEIN TRANSLOCASE SUBUNIT SECE"/>
    <property type="match status" value="1"/>
</dbReference>
<evidence type="ECO:0000313" key="11">
    <source>
        <dbReference type="Proteomes" id="UP000655830"/>
    </source>
</evidence>
<dbReference type="Gene3D" id="1.20.5.1030">
    <property type="entry name" value="Preprotein translocase secy subunit"/>
    <property type="match status" value="1"/>
</dbReference>
<dbReference type="PANTHER" id="PTHR33910:SF1">
    <property type="entry name" value="PROTEIN TRANSLOCASE SUBUNIT SECE"/>
    <property type="match status" value="1"/>
</dbReference>
<proteinExistence type="inferred from homology"/>
<evidence type="ECO:0000256" key="7">
    <source>
        <dbReference type="ARBA" id="ARBA00023010"/>
    </source>
</evidence>
<dbReference type="EMBL" id="JACRSY010000012">
    <property type="protein sequence ID" value="MBC8579685.1"/>
    <property type="molecule type" value="Genomic_DNA"/>
</dbReference>
<comment type="subcellular location">
    <subcellularLocation>
        <location evidence="9">Cell membrane</location>
        <topology evidence="9">Single-pass membrane protein</topology>
    </subcellularLocation>
    <subcellularLocation>
        <location evidence="1">Membrane</location>
    </subcellularLocation>
</comment>
<keyword evidence="2 9" id="KW-0813">Transport</keyword>
<dbReference type="GO" id="GO:0043952">
    <property type="term" value="P:protein transport by the Sec complex"/>
    <property type="evidence" value="ECO:0007669"/>
    <property type="project" value="UniProtKB-UniRule"/>
</dbReference>
<keyword evidence="3 9" id="KW-1003">Cell membrane</keyword>
<dbReference type="GO" id="GO:0009306">
    <property type="term" value="P:protein secretion"/>
    <property type="evidence" value="ECO:0007669"/>
    <property type="project" value="UniProtKB-UniRule"/>
</dbReference>
<comment type="caution">
    <text evidence="10">The sequence shown here is derived from an EMBL/GenBank/DDBJ whole genome shotgun (WGS) entry which is preliminary data.</text>
</comment>
<dbReference type="GO" id="GO:0005886">
    <property type="term" value="C:plasma membrane"/>
    <property type="evidence" value="ECO:0007669"/>
    <property type="project" value="UniProtKB-SubCell"/>
</dbReference>
<comment type="similarity">
    <text evidence="9">Belongs to the SecE/SEC61-gamma family.</text>
</comment>
<evidence type="ECO:0000256" key="5">
    <source>
        <dbReference type="ARBA" id="ARBA00022927"/>
    </source>
</evidence>
<evidence type="ECO:0000256" key="8">
    <source>
        <dbReference type="ARBA" id="ARBA00023136"/>
    </source>
</evidence>
<evidence type="ECO:0000256" key="3">
    <source>
        <dbReference type="ARBA" id="ARBA00022475"/>
    </source>
</evidence>
<keyword evidence="8 9" id="KW-0472">Membrane</keyword>
<organism evidence="10 11">
    <name type="scientific">Zhenhengia yiwuensis</name>
    <dbReference type="NCBI Taxonomy" id="2763666"/>
    <lineage>
        <taxon>Bacteria</taxon>
        <taxon>Bacillati</taxon>
        <taxon>Bacillota</taxon>
        <taxon>Clostridia</taxon>
        <taxon>Lachnospirales</taxon>
        <taxon>Lachnospiraceae</taxon>
        <taxon>Zhenhengia</taxon>
    </lineage>
</organism>
<sequence>MVEFFKDFIAESKRIVWPSKSELMTKTTDVILFSLVVAVIIFGMDFVFSYGMQLLHQLA</sequence>
<comment type="function">
    <text evidence="9">Essential subunit of the Sec protein translocation channel SecYEG. Clamps together the 2 halves of SecY. May contact the channel plug during translocation.</text>
</comment>
<feature type="transmembrane region" description="Helical" evidence="9">
    <location>
        <begin position="30"/>
        <end position="48"/>
    </location>
</feature>